<dbReference type="PROSITE" id="PS51903">
    <property type="entry name" value="CLP_R"/>
    <property type="match status" value="1"/>
</dbReference>
<feature type="domain" description="Clp R" evidence="2">
    <location>
        <begin position="93"/>
        <end position="235"/>
    </location>
</feature>
<dbReference type="InterPro" id="IPR004176">
    <property type="entry name" value="Clp_R_N"/>
</dbReference>
<dbReference type="Proteomes" id="UP000569914">
    <property type="component" value="Unassembled WGS sequence"/>
</dbReference>
<evidence type="ECO:0000256" key="1">
    <source>
        <dbReference type="PROSITE-ProRule" id="PRU01251"/>
    </source>
</evidence>
<dbReference type="PANTHER" id="PTHR47016">
    <property type="entry name" value="ATP-DEPENDENT CLP PROTEASE ATP-BINDING SUBUNIT CLPT1, CHLOROPLASTIC"/>
    <property type="match status" value="1"/>
</dbReference>
<keyword evidence="4" id="KW-1185">Reference proteome</keyword>
<keyword evidence="3" id="KW-0689">Ribosomal protein</keyword>
<evidence type="ECO:0000259" key="2">
    <source>
        <dbReference type="PROSITE" id="PS51903"/>
    </source>
</evidence>
<dbReference type="InterPro" id="IPR044217">
    <property type="entry name" value="CLPT1/2"/>
</dbReference>
<evidence type="ECO:0000313" key="4">
    <source>
        <dbReference type="Proteomes" id="UP000569914"/>
    </source>
</evidence>
<dbReference type="EMBL" id="JACCBU010000001">
    <property type="protein sequence ID" value="NYE71585.1"/>
    <property type="molecule type" value="Genomic_DNA"/>
</dbReference>
<dbReference type="GO" id="GO:0005840">
    <property type="term" value="C:ribosome"/>
    <property type="evidence" value="ECO:0007669"/>
    <property type="project" value="UniProtKB-KW"/>
</dbReference>
<reference evidence="3 4" key="1">
    <citation type="submission" date="2020-07" db="EMBL/GenBank/DDBJ databases">
        <title>Sequencing the genomes of 1000 actinobacteria strains.</title>
        <authorList>
            <person name="Klenk H.-P."/>
        </authorList>
    </citation>
    <scope>NUCLEOTIDE SEQUENCE [LARGE SCALE GENOMIC DNA]</scope>
    <source>
        <strain evidence="3 4">DSM 22083</strain>
    </source>
</reference>
<keyword evidence="1" id="KW-0677">Repeat</keyword>
<protein>
    <submittedName>
        <fullName evidence="3">Ribosomal protein L35</fullName>
    </submittedName>
</protein>
<organism evidence="3 4">
    <name type="scientific">Microlunatus parietis</name>
    <dbReference type="NCBI Taxonomy" id="682979"/>
    <lineage>
        <taxon>Bacteria</taxon>
        <taxon>Bacillati</taxon>
        <taxon>Actinomycetota</taxon>
        <taxon>Actinomycetes</taxon>
        <taxon>Propionibacteriales</taxon>
        <taxon>Propionibacteriaceae</taxon>
        <taxon>Microlunatus</taxon>
    </lineage>
</organism>
<dbReference type="SUPFAM" id="SSF81923">
    <property type="entry name" value="Double Clp-N motif"/>
    <property type="match status" value="1"/>
</dbReference>
<evidence type="ECO:0000313" key="3">
    <source>
        <dbReference type="EMBL" id="NYE71585.1"/>
    </source>
</evidence>
<dbReference type="AlphaFoldDB" id="A0A7Y9I7A5"/>
<name>A0A7Y9I7A5_9ACTN</name>
<proteinExistence type="predicted"/>
<dbReference type="RefSeq" id="WP_179751831.1">
    <property type="nucleotide sequence ID" value="NZ_JACCBU010000001.1"/>
</dbReference>
<dbReference type="Pfam" id="PF02861">
    <property type="entry name" value="Clp_N"/>
    <property type="match status" value="1"/>
</dbReference>
<dbReference type="Gene3D" id="1.10.1780.10">
    <property type="entry name" value="Clp, N-terminal domain"/>
    <property type="match status" value="1"/>
</dbReference>
<sequence length="238" mass="25221">MTQSPTIQDLIDRVAADADRGPLERLAAAATLAGDLTDTADAVLGHFVDRARTEGCSWVEISSVLGVTKQAAHKRFTATGRLAAFDAASRPPFEHFTARTRNVVKAAIVAAAETGQDYVGTEHLLLGMYAEPTAVATRILAGAELTRDQVLAAVRARTPDGSATAGGQPPWTGRAVRSLTDAEVEAKEMGHNYVGTEHLLLAFYRNPDALAAQLLTESGLDAATARVRVVELIKGYQS</sequence>
<keyword evidence="3" id="KW-0687">Ribonucleoprotein</keyword>
<dbReference type="InterPro" id="IPR036628">
    <property type="entry name" value="Clp_N_dom_sf"/>
</dbReference>
<accession>A0A7Y9I7A5</accession>
<comment type="caution">
    <text evidence="3">The sequence shown here is derived from an EMBL/GenBank/DDBJ whole genome shotgun (WGS) entry which is preliminary data.</text>
</comment>
<dbReference type="PANTHER" id="PTHR47016:SF5">
    <property type="entry name" value="CLP DOMAIN SUPERFAMILY PROTEIN"/>
    <property type="match status" value="1"/>
</dbReference>
<gene>
    <name evidence="3" type="ORF">BKA15_002914</name>
</gene>